<dbReference type="EMBL" id="CP003837">
    <property type="protein sequence ID" value="AGH45726.1"/>
    <property type="molecule type" value="Genomic_DNA"/>
</dbReference>
<dbReference type="Pfam" id="PF04317">
    <property type="entry name" value="DUF463"/>
    <property type="match status" value="1"/>
</dbReference>
<dbReference type="KEGG" id="gps:C427_3618"/>
<dbReference type="PIRSF" id="PIRSF019381">
    <property type="entry name" value="YcjX"/>
    <property type="match status" value="1"/>
</dbReference>
<dbReference type="PATRIC" id="fig|1129794.4.peg.3600"/>
<sequence length="491" mass="55173">MSALSILFFQLHKVDTVFMQTSLLQHPNILQTKQKLKLTAARLVNNHVNLAVTGLSGSGKTAFITSLVNQLIEANEAAHLPFFSVVRESRLIGVKRDIQPNLSFSRFAYEEAMAKLTQTSPEWPASTKGISQVRLKIKYKKSKGLSKYLTEDATLTLDITDYPGEWLLDLPLLDMDYAQWSKHCQGELSDPIRHDLATPFFNAVANLDLNARGDELALQKASELYTQYLIDCQSNGYQLLQPGRFILPGELSGAPVLHFFPITDLQLEQQGIDLNKPLKDSNAELLCRRFKHYKTEVVQPFYKDHFKGFDRQVVLVDCLSALNRGFHSYQDLQKALDWLMGSFQYGSSNILNRLFQPKIDKLVFAASKADHITPEQQTNLVKLLESMLHSVRKQIQFDGVSTESTAVSAIRASKSGLCQQNGESIPVLQGRNEQGAAITLFPGEVPQSCPGPEFWKQQKFEFPKLSPPPDEYTTCSASYQNGSSTRFFTRG</sequence>
<evidence type="ECO:0000313" key="1">
    <source>
        <dbReference type="EMBL" id="AGH45726.1"/>
    </source>
</evidence>
<protein>
    <recommendedName>
        <fullName evidence="3">ATPase</fullName>
    </recommendedName>
</protein>
<accession>M4RQ56</accession>
<dbReference type="HOGENOM" id="CLU_043657_0_0_6"/>
<organism evidence="1 2">
    <name type="scientific">Paraglaciecola psychrophila 170</name>
    <dbReference type="NCBI Taxonomy" id="1129794"/>
    <lineage>
        <taxon>Bacteria</taxon>
        <taxon>Pseudomonadati</taxon>
        <taxon>Pseudomonadota</taxon>
        <taxon>Gammaproteobacteria</taxon>
        <taxon>Alteromonadales</taxon>
        <taxon>Alteromonadaceae</taxon>
        <taxon>Paraglaciecola</taxon>
    </lineage>
</organism>
<dbReference type="InterPro" id="IPR007413">
    <property type="entry name" value="YcjX-like"/>
</dbReference>
<proteinExistence type="predicted"/>
<evidence type="ECO:0000313" key="2">
    <source>
        <dbReference type="Proteomes" id="UP000011864"/>
    </source>
</evidence>
<reference evidence="1 2" key="1">
    <citation type="journal article" date="2013" name="Genome Announc.">
        <title>Complete Genome Sequence of Glaciecola psychrophila Strain 170T.</title>
        <authorList>
            <person name="Yin J."/>
            <person name="Chen J."/>
            <person name="Liu G."/>
            <person name="Yu Y."/>
            <person name="Song L."/>
            <person name="Wang X."/>
            <person name="Qu X."/>
        </authorList>
    </citation>
    <scope>NUCLEOTIDE SEQUENCE [LARGE SCALE GENOMIC DNA]</scope>
    <source>
        <strain evidence="1 2">170</strain>
    </source>
</reference>
<evidence type="ECO:0008006" key="3">
    <source>
        <dbReference type="Google" id="ProtNLM"/>
    </source>
</evidence>
<dbReference type="PANTHER" id="PTHR38605:SF1">
    <property type="entry name" value="ATPASE"/>
    <property type="match status" value="1"/>
</dbReference>
<dbReference type="eggNOG" id="COG3106">
    <property type="taxonomic scope" value="Bacteria"/>
</dbReference>
<name>M4RQ56_9ALTE</name>
<dbReference type="AlphaFoldDB" id="M4RQ56"/>
<dbReference type="Proteomes" id="UP000011864">
    <property type="component" value="Chromosome"/>
</dbReference>
<dbReference type="STRING" id="1129794.C427_3618"/>
<keyword evidence="2" id="KW-1185">Reference proteome</keyword>
<gene>
    <name evidence="1" type="ORF">C427_3618</name>
</gene>
<dbReference type="PANTHER" id="PTHR38605">
    <property type="entry name" value="ATPASE-RELATED"/>
    <property type="match status" value="1"/>
</dbReference>